<keyword evidence="5" id="KW-1185">Reference proteome</keyword>
<evidence type="ECO:0000256" key="2">
    <source>
        <dbReference type="SAM" id="SignalP"/>
    </source>
</evidence>
<feature type="chain" id="PRO_5009912291" evidence="2">
    <location>
        <begin position="22"/>
        <end position="192"/>
    </location>
</feature>
<feature type="signal peptide" evidence="2">
    <location>
        <begin position="1"/>
        <end position="21"/>
    </location>
</feature>
<evidence type="ECO:0000256" key="1">
    <source>
        <dbReference type="ARBA" id="ARBA00022729"/>
    </source>
</evidence>
<protein>
    <submittedName>
        <fullName evidence="4">Outer membrane protein beta-barrel domain-containing protein</fullName>
    </submittedName>
</protein>
<evidence type="ECO:0000313" key="4">
    <source>
        <dbReference type="EMBL" id="SHG75624.1"/>
    </source>
</evidence>
<sequence>MKKLITTLTALTAVTAFNTYAQSPDENLNESGIYVGGNYGYLRVEGEDEFDDDKDVWQGVLGYKFNSYIALEGSYIDFGDYGNNVAGASTDGYTAALKGIVPIVGGLSAYAKLGQLWSETDYRLAGATTTEDDESVFVGAGLSFAVTPQFLINAEYVVYDTELDADQVADDLEDTNFETDLKQASLGVEYRF</sequence>
<dbReference type="EMBL" id="FQWD01000004">
    <property type="protein sequence ID" value="SHG75624.1"/>
    <property type="molecule type" value="Genomic_DNA"/>
</dbReference>
<evidence type="ECO:0000313" key="5">
    <source>
        <dbReference type="Proteomes" id="UP000184520"/>
    </source>
</evidence>
<evidence type="ECO:0000259" key="3">
    <source>
        <dbReference type="Pfam" id="PF13505"/>
    </source>
</evidence>
<name>A0A1M5ME16_9ALTE</name>
<dbReference type="AlphaFoldDB" id="A0A1M5ME16"/>
<dbReference type="Proteomes" id="UP000184520">
    <property type="component" value="Unassembled WGS sequence"/>
</dbReference>
<keyword evidence="1 2" id="KW-0732">Signal</keyword>
<reference evidence="5" key="1">
    <citation type="submission" date="2016-11" db="EMBL/GenBank/DDBJ databases">
        <authorList>
            <person name="Varghese N."/>
            <person name="Submissions S."/>
        </authorList>
    </citation>
    <scope>NUCLEOTIDE SEQUENCE [LARGE SCALE GENOMIC DNA]</scope>
    <source>
        <strain evidence="5">CGMCC 1.8995</strain>
    </source>
</reference>
<dbReference type="STRING" id="634436.SAMN05216361_3001"/>
<dbReference type="InterPro" id="IPR027385">
    <property type="entry name" value="Beta-barrel_OMP"/>
</dbReference>
<feature type="domain" description="Outer membrane protein beta-barrel" evidence="3">
    <location>
        <begin position="10"/>
        <end position="192"/>
    </location>
</feature>
<dbReference type="Pfam" id="PF13505">
    <property type="entry name" value="OMP_b-brl"/>
    <property type="match status" value="1"/>
</dbReference>
<proteinExistence type="predicted"/>
<dbReference type="RefSeq" id="WP_073323808.1">
    <property type="nucleotide sequence ID" value="NZ_FQWD01000004.1"/>
</dbReference>
<dbReference type="InterPro" id="IPR011250">
    <property type="entry name" value="OMP/PagP_B-barrel"/>
</dbReference>
<dbReference type="OrthoDB" id="7620169at2"/>
<accession>A0A1M5ME16</accession>
<organism evidence="4 5">
    <name type="scientific">Marisediminitalea aggregata</name>
    <dbReference type="NCBI Taxonomy" id="634436"/>
    <lineage>
        <taxon>Bacteria</taxon>
        <taxon>Pseudomonadati</taxon>
        <taxon>Pseudomonadota</taxon>
        <taxon>Gammaproteobacteria</taxon>
        <taxon>Alteromonadales</taxon>
        <taxon>Alteromonadaceae</taxon>
        <taxon>Marisediminitalea</taxon>
    </lineage>
</organism>
<dbReference type="Gene3D" id="2.40.160.20">
    <property type="match status" value="1"/>
</dbReference>
<dbReference type="SUPFAM" id="SSF56925">
    <property type="entry name" value="OMPA-like"/>
    <property type="match status" value="1"/>
</dbReference>
<gene>
    <name evidence="4" type="ORF">SAMN05216361_3001</name>
</gene>